<dbReference type="EMBL" id="CP034673">
    <property type="protein sequence ID" value="AZS26929.1"/>
    <property type="molecule type" value="Genomic_DNA"/>
</dbReference>
<dbReference type="RefSeq" id="WP_069212263.1">
    <property type="nucleotide sequence ID" value="NZ_CP023055.1"/>
</dbReference>
<name>A0A289GH29_VIBAN</name>
<organism evidence="2 3">
    <name type="scientific">Vibrio anguillarum</name>
    <name type="common">Listonella anguillarum</name>
    <dbReference type="NCBI Taxonomy" id="55601"/>
    <lineage>
        <taxon>Bacteria</taxon>
        <taxon>Pseudomonadati</taxon>
        <taxon>Pseudomonadota</taxon>
        <taxon>Gammaproteobacteria</taxon>
        <taxon>Vibrionales</taxon>
        <taxon>Vibrionaceae</taxon>
        <taxon>Vibrio</taxon>
    </lineage>
</organism>
<evidence type="ECO:0000313" key="2">
    <source>
        <dbReference type="EMBL" id="AZS26929.1"/>
    </source>
</evidence>
<evidence type="ECO:0000313" key="3">
    <source>
        <dbReference type="Proteomes" id="UP000256923"/>
    </source>
</evidence>
<proteinExistence type="predicted"/>
<reference evidence="2 3" key="1">
    <citation type="submission" date="2018-12" db="EMBL/GenBank/DDBJ databases">
        <title>Characterization and Draft Genome of Vibrio anguillarum J360 Marine Pathogen Isolated from an Outbreak in Lumpfish (Cyclopterus lumpus).</title>
        <authorList>
            <person name="Vasquez J.I."/>
            <person name="Cao T."/>
            <person name="Chakraborty S."/>
            <person name="Gnanagobal H."/>
            <person name="Wescot J."/>
            <person name="Boyce D."/>
            <person name="Santander J."/>
        </authorList>
    </citation>
    <scope>NUCLEOTIDE SEQUENCE [LARGE SCALE GENOMIC DNA]</scope>
    <source>
        <strain evidence="2 3">J360</strain>
    </source>
</reference>
<evidence type="ECO:0000259" key="1">
    <source>
        <dbReference type="Pfam" id="PF18186"/>
    </source>
</evidence>
<dbReference type="NCBIfam" id="NF033632">
    <property type="entry name" value="SLATT_4"/>
    <property type="match status" value="1"/>
</dbReference>
<accession>A0A289GH29</accession>
<dbReference type="Proteomes" id="UP000256923">
    <property type="component" value="Chromosome 2"/>
</dbReference>
<feature type="domain" description="SMODS and SLOG-associating 2TM effector" evidence="1">
    <location>
        <begin position="37"/>
        <end position="152"/>
    </location>
</feature>
<protein>
    <submittedName>
        <fullName evidence="2">DUF4231 domain-containing protein</fullName>
    </submittedName>
</protein>
<dbReference type="Pfam" id="PF18186">
    <property type="entry name" value="SLATT_4"/>
    <property type="match status" value="1"/>
</dbReference>
<dbReference type="InterPro" id="IPR040811">
    <property type="entry name" value="SLATT_4"/>
</dbReference>
<gene>
    <name evidence="2" type="ORF">DYL72_18390</name>
</gene>
<dbReference type="AlphaFoldDB" id="A0A289GH29"/>
<sequence>MEENQKTMLLKWRARCKRAQMAHNYNEISFRRFHMSLGVMLIVLTTFSSVLIFSDFPDYPWLPATVSIAATIFAAFQTFMKFSERADIHKVSARRYGEIKKEIEFIITFDSDERTLSERVDSIRQKESEISQESPNTISYNWKRAKKETINENNGYSIRNNT</sequence>